<dbReference type="InterPro" id="IPR025857">
    <property type="entry name" value="MacB_PCD"/>
</dbReference>
<keyword evidence="4 6" id="KW-1133">Transmembrane helix</keyword>
<protein>
    <submittedName>
        <fullName evidence="9">ABC transporter permease</fullName>
    </submittedName>
</protein>
<evidence type="ECO:0000256" key="4">
    <source>
        <dbReference type="ARBA" id="ARBA00022989"/>
    </source>
</evidence>
<comment type="subcellular location">
    <subcellularLocation>
        <location evidence="1">Cell membrane</location>
        <topology evidence="1">Multi-pass membrane protein</topology>
    </subcellularLocation>
</comment>
<keyword evidence="2" id="KW-1003">Cell membrane</keyword>
<evidence type="ECO:0000256" key="6">
    <source>
        <dbReference type="SAM" id="Phobius"/>
    </source>
</evidence>
<dbReference type="InterPro" id="IPR003838">
    <property type="entry name" value="ABC3_permease_C"/>
</dbReference>
<dbReference type="Proteomes" id="UP000544742">
    <property type="component" value="Unassembled WGS sequence"/>
</dbReference>
<keyword evidence="5 6" id="KW-0472">Membrane</keyword>
<dbReference type="AlphaFoldDB" id="A0A7K4AJ94"/>
<gene>
    <name evidence="9" type="ORF">GX426_08080</name>
</gene>
<dbReference type="Pfam" id="PF02687">
    <property type="entry name" value="FtsX"/>
    <property type="match status" value="1"/>
</dbReference>
<evidence type="ECO:0000313" key="9">
    <source>
        <dbReference type="EMBL" id="NLJ23051.1"/>
    </source>
</evidence>
<feature type="transmembrane region" description="Helical" evidence="6">
    <location>
        <begin position="18"/>
        <end position="39"/>
    </location>
</feature>
<evidence type="ECO:0000256" key="3">
    <source>
        <dbReference type="ARBA" id="ARBA00022692"/>
    </source>
</evidence>
<feature type="transmembrane region" description="Helical" evidence="6">
    <location>
        <begin position="254"/>
        <end position="276"/>
    </location>
</feature>
<dbReference type="InterPro" id="IPR051447">
    <property type="entry name" value="Lipoprotein-release_system"/>
</dbReference>
<evidence type="ECO:0000256" key="1">
    <source>
        <dbReference type="ARBA" id="ARBA00004651"/>
    </source>
</evidence>
<feature type="domain" description="ABC3 transporter permease C-terminal" evidence="7">
    <location>
        <begin position="255"/>
        <end position="379"/>
    </location>
</feature>
<evidence type="ECO:0000256" key="2">
    <source>
        <dbReference type="ARBA" id="ARBA00022475"/>
    </source>
</evidence>
<reference evidence="9 10" key="1">
    <citation type="journal article" date="2020" name="Biotechnol. Biofuels">
        <title>New insights from the biogas microbiome by comprehensive genome-resolved metagenomics of nearly 1600 species originating from multiple anaerobic digesters.</title>
        <authorList>
            <person name="Campanaro S."/>
            <person name="Treu L."/>
            <person name="Rodriguez-R L.M."/>
            <person name="Kovalovszki A."/>
            <person name="Ziels R.M."/>
            <person name="Maus I."/>
            <person name="Zhu X."/>
            <person name="Kougias P.G."/>
            <person name="Basile A."/>
            <person name="Luo G."/>
            <person name="Schluter A."/>
            <person name="Konstantinidis K.T."/>
            <person name="Angelidaki I."/>
        </authorList>
    </citation>
    <scope>NUCLEOTIDE SEQUENCE [LARGE SCALE GENOMIC DNA]</scope>
    <source>
        <strain evidence="9">AS27yjCOA_157</strain>
    </source>
</reference>
<dbReference type="EMBL" id="JAAYUN010000139">
    <property type="protein sequence ID" value="NLJ23051.1"/>
    <property type="molecule type" value="Genomic_DNA"/>
</dbReference>
<keyword evidence="3 6" id="KW-0812">Transmembrane</keyword>
<organism evidence="9 10">
    <name type="scientific">Methanothrix soehngenii</name>
    <name type="common">Methanosaeta concilii</name>
    <dbReference type="NCBI Taxonomy" id="2223"/>
    <lineage>
        <taxon>Archaea</taxon>
        <taxon>Methanobacteriati</taxon>
        <taxon>Methanobacteriota</taxon>
        <taxon>Stenosarchaea group</taxon>
        <taxon>Methanomicrobia</taxon>
        <taxon>Methanotrichales</taxon>
        <taxon>Methanotrichaceae</taxon>
        <taxon>Methanothrix</taxon>
    </lineage>
</organism>
<dbReference type="PANTHER" id="PTHR30489">
    <property type="entry name" value="LIPOPROTEIN-RELEASING SYSTEM TRANSMEMBRANE PROTEIN LOLE"/>
    <property type="match status" value="1"/>
</dbReference>
<proteinExistence type="predicted"/>
<evidence type="ECO:0000313" key="10">
    <source>
        <dbReference type="Proteomes" id="UP000544742"/>
    </source>
</evidence>
<sequence length="386" mass="42091">MFELIIAWRHITASPRMVLFPVLAVALAVMVIAAMMGLMESYREEIISSTVENSPYLTVEPKEGEDYIHLYKTLSSVIWGYSGVEAVSPRLLGMAAAKYREQVKGVSIIGIDPLLEDPLLGVQSDLVWGDFNDLAFKKHSAIVGAKLAEDLKLKPGDGFYLVRKGVSLKVTPAGYIRTGTGADESLVYLPLETAQRLMGEGDVVSEIGIKTSDLYEAPAIASGLSRDSFYKAQSWQDKSRNLLNLLDTQRFFTYLFYLLIFVISGFGVVNTIIMTISRRTREIGILMAIGANRGSIIKIFMAESLILGPPSAALGCLLAYVAAKLIEAFPIEIPAEVYAASRMSILLSPEIFAYAVAFAMMVDLAAGLYPAYKASRMDPVEAIASA</sequence>
<name>A0A7K4AJ94_METSH</name>
<accession>A0A7K4AJ94</accession>
<dbReference type="PANTHER" id="PTHR30489:SF0">
    <property type="entry name" value="LIPOPROTEIN-RELEASING SYSTEM TRANSMEMBRANE PROTEIN LOLE"/>
    <property type="match status" value="1"/>
</dbReference>
<evidence type="ECO:0000259" key="7">
    <source>
        <dbReference type="Pfam" id="PF02687"/>
    </source>
</evidence>
<dbReference type="GO" id="GO:0044874">
    <property type="term" value="P:lipoprotein localization to outer membrane"/>
    <property type="evidence" value="ECO:0007669"/>
    <property type="project" value="TreeGrafter"/>
</dbReference>
<dbReference type="GO" id="GO:0098797">
    <property type="term" value="C:plasma membrane protein complex"/>
    <property type="evidence" value="ECO:0007669"/>
    <property type="project" value="TreeGrafter"/>
</dbReference>
<feature type="domain" description="MacB-like periplasmic core" evidence="8">
    <location>
        <begin position="22"/>
        <end position="219"/>
    </location>
</feature>
<feature type="transmembrane region" description="Helical" evidence="6">
    <location>
        <begin position="351"/>
        <end position="372"/>
    </location>
</feature>
<evidence type="ECO:0000259" key="8">
    <source>
        <dbReference type="Pfam" id="PF12704"/>
    </source>
</evidence>
<dbReference type="Pfam" id="PF12704">
    <property type="entry name" value="MacB_PCD"/>
    <property type="match status" value="1"/>
</dbReference>
<evidence type="ECO:0000256" key="5">
    <source>
        <dbReference type="ARBA" id="ARBA00023136"/>
    </source>
</evidence>
<comment type="caution">
    <text evidence="9">The sequence shown here is derived from an EMBL/GenBank/DDBJ whole genome shotgun (WGS) entry which is preliminary data.</text>
</comment>
<feature type="transmembrane region" description="Helical" evidence="6">
    <location>
        <begin position="296"/>
        <end position="322"/>
    </location>
</feature>